<dbReference type="Proteomes" id="UP001171165">
    <property type="component" value="Unassembled WGS sequence"/>
</dbReference>
<dbReference type="CDD" id="cd06447">
    <property type="entry name" value="D-Ser-dehyd"/>
    <property type="match status" value="1"/>
</dbReference>
<dbReference type="InterPro" id="IPR000634">
    <property type="entry name" value="Ser/Thr_deHydtase_PyrdxlP-BS"/>
</dbReference>
<evidence type="ECO:0000256" key="2">
    <source>
        <dbReference type="ARBA" id="ARBA00022898"/>
    </source>
</evidence>
<reference evidence="9 10" key="1">
    <citation type="submission" date="2018-06" db="EMBL/GenBank/DDBJ databases">
        <authorList>
            <consortium name="Pathogen Informatics"/>
            <person name="Doyle S."/>
        </authorList>
    </citation>
    <scope>NUCLEOTIDE SEQUENCE [LARGE SCALE GENOMIC DNA]</scope>
    <source>
        <strain evidence="9 10">NCTC10975</strain>
    </source>
</reference>
<dbReference type="InterPro" id="IPR036052">
    <property type="entry name" value="TrpB-like_PALP_sf"/>
</dbReference>
<dbReference type="SUPFAM" id="SSF53686">
    <property type="entry name" value="Tryptophan synthase beta subunit-like PLP-dependent enzymes"/>
    <property type="match status" value="1"/>
</dbReference>
<evidence type="ECO:0000256" key="4">
    <source>
        <dbReference type="ARBA" id="ARBA00050422"/>
    </source>
</evidence>
<dbReference type="Gene3D" id="3.40.50.1100">
    <property type="match status" value="2"/>
</dbReference>
<evidence type="ECO:0000256" key="1">
    <source>
        <dbReference type="ARBA" id="ARBA00001933"/>
    </source>
</evidence>
<comment type="similarity">
    <text evidence="5 6">Belongs to the serine/threonine dehydratase family. DsdA subfamily.</text>
</comment>
<keyword evidence="2 6" id="KW-0663">Pyridoxal phosphate</keyword>
<evidence type="ECO:0000256" key="5">
    <source>
        <dbReference type="ARBA" id="ARBA00061269"/>
    </source>
</evidence>
<evidence type="ECO:0000256" key="6">
    <source>
        <dbReference type="HAMAP-Rule" id="MF_01030"/>
    </source>
</evidence>
<feature type="domain" description="Tryptophan synthase beta chain-like PALP" evidence="7">
    <location>
        <begin position="99"/>
        <end position="396"/>
    </location>
</feature>
<dbReference type="PROSITE" id="PS00165">
    <property type="entry name" value="DEHYDRATASE_SER_THR"/>
    <property type="match status" value="1"/>
</dbReference>
<evidence type="ECO:0000259" key="7">
    <source>
        <dbReference type="Pfam" id="PF00291"/>
    </source>
</evidence>
<dbReference type="InterPro" id="IPR001926">
    <property type="entry name" value="TrpB-like_PALP"/>
</dbReference>
<dbReference type="Pfam" id="PF00291">
    <property type="entry name" value="PALP"/>
    <property type="match status" value="1"/>
</dbReference>
<comment type="cofactor">
    <cofactor evidence="1 6">
        <name>pyridoxal 5'-phosphate</name>
        <dbReference type="ChEBI" id="CHEBI:597326"/>
    </cofactor>
</comment>
<dbReference type="GO" id="GO:0030170">
    <property type="term" value="F:pyridoxal phosphate binding"/>
    <property type="evidence" value="ECO:0007669"/>
    <property type="project" value="InterPro"/>
</dbReference>
<dbReference type="GO" id="GO:0016836">
    <property type="term" value="F:hydro-lyase activity"/>
    <property type="evidence" value="ECO:0007669"/>
    <property type="project" value="UniProtKB-UniRule"/>
</dbReference>
<dbReference type="EMBL" id="ABKSPD020000001">
    <property type="protein sequence ID" value="EKW9774594.1"/>
    <property type="molecule type" value="Genomic_DNA"/>
</dbReference>
<organism evidence="9 10">
    <name type="scientific">Proteus mirabilis</name>
    <dbReference type="NCBI Taxonomy" id="584"/>
    <lineage>
        <taxon>Bacteria</taxon>
        <taxon>Pseudomonadati</taxon>
        <taxon>Pseudomonadota</taxon>
        <taxon>Gammaproteobacteria</taxon>
        <taxon>Enterobacterales</taxon>
        <taxon>Morganellaceae</taxon>
        <taxon>Proteus</taxon>
    </lineage>
</organism>
<dbReference type="NCBIfam" id="NF002823">
    <property type="entry name" value="PRK02991.1"/>
    <property type="match status" value="1"/>
</dbReference>
<dbReference type="PANTHER" id="PTHR48078">
    <property type="entry name" value="THREONINE DEHYDRATASE, MITOCHONDRIAL-RELATED"/>
    <property type="match status" value="1"/>
</dbReference>
<dbReference type="NCBIfam" id="TIGR02035">
    <property type="entry name" value="D_Ser_am_lyase"/>
    <property type="match status" value="1"/>
</dbReference>
<gene>
    <name evidence="6 9" type="primary">dsdA</name>
    <name evidence="9" type="ORF">NCTC10975_03565</name>
    <name evidence="8" type="ORF">PW210_000346</name>
</gene>
<name>A0A2X1YYW3_PROMI</name>
<keyword evidence="3 6" id="KW-0456">Lyase</keyword>
<dbReference type="HAMAP" id="MF_01030">
    <property type="entry name" value="D_Ser_dehydrat"/>
    <property type="match status" value="1"/>
</dbReference>
<dbReference type="EMBL" id="UAUE01000026">
    <property type="protein sequence ID" value="SPZ00384.1"/>
    <property type="molecule type" value="Genomic_DNA"/>
</dbReference>
<dbReference type="InterPro" id="IPR050147">
    <property type="entry name" value="Ser/Thr_Dehydratase"/>
</dbReference>
<dbReference type="Proteomes" id="UP000251485">
    <property type="component" value="Unassembled WGS sequence"/>
</dbReference>
<protein>
    <recommendedName>
        <fullName evidence="6">D-serine dehydratase</fullName>
        <ecNumber evidence="6">4.3.1.18</ecNumber>
    </recommendedName>
    <alternativeName>
        <fullName evidence="6">D-serine deaminase</fullName>
        <shortName evidence="6">DSD</shortName>
    </alternativeName>
</protein>
<feature type="modified residue" description="N6-(pyridoxal phosphate)lysine" evidence="6">
    <location>
        <position position="118"/>
    </location>
</feature>
<evidence type="ECO:0000256" key="3">
    <source>
        <dbReference type="ARBA" id="ARBA00023239"/>
    </source>
</evidence>
<dbReference type="RefSeq" id="WP_004252512.1">
    <property type="nucleotide sequence ID" value="NZ_AP026827.1"/>
</dbReference>
<comment type="subunit">
    <text evidence="6">Monomer.</text>
</comment>
<dbReference type="PANTHER" id="PTHR48078:SF9">
    <property type="entry name" value="D-SERINE DEHYDRATASE"/>
    <property type="match status" value="1"/>
</dbReference>
<dbReference type="EC" id="4.3.1.18" evidence="6"/>
<dbReference type="GO" id="GO:0008721">
    <property type="term" value="F:D-serine ammonia-lyase activity"/>
    <property type="evidence" value="ECO:0007669"/>
    <property type="project" value="UniProtKB-EC"/>
</dbReference>
<evidence type="ECO:0000313" key="10">
    <source>
        <dbReference type="Proteomes" id="UP000251485"/>
    </source>
</evidence>
<proteinExistence type="inferred from homology"/>
<sequence length="442" mass="48580">MTTIDINKLKNDYPLVRDLVDLKEVVWFNPNVTSTDQGLPYVGLTQNDVMDAQARLQRFAPYLMKAFPETASTEGIIESAVVDIPQMKEALEKRYNTLIEGQLRLKKDSHLPISGSIKARGGIYEVLTHAEKLAIEAGLLTTEDNYEKLFSDEFRKFFSQYSIAVGSTGNLGMSIGIMSAKLGFSVSVHMSADARQWKKDKLRAHGVNVVEYEQDYSIAVEQGRKEAEKNPRCFFIDDENSKTLFLGYAVAGLRLKHQFETLNIPVDSEHPLFVYLPCGVGGGPGGVAFGLKLAFGDAVHCLFAEPTHSPCMLLGVYTQLHDGISVQEVGIDNITAADGLAVGRASGFVGRAMERLIDGYYTIDDQELYNLLSLLNKEEGIQLEPSALAGMTGAIHVSQAKDYLQGLSLDSQKMHNATHLVWATGGGMVPTDEMQKYLAQGE</sequence>
<evidence type="ECO:0000313" key="9">
    <source>
        <dbReference type="EMBL" id="SPZ00384.1"/>
    </source>
</evidence>
<reference evidence="8" key="2">
    <citation type="submission" date="2023-06" db="EMBL/GenBank/DDBJ databases">
        <authorList>
            <consortium name="Clinical and Environmental Microbiology Branch: Whole genome sequencing antimicrobial resistance pathogens in the healthcare setting"/>
        </authorList>
    </citation>
    <scope>NUCLEOTIDE SEQUENCE</scope>
    <source>
        <strain evidence="8">Microbial</strain>
    </source>
</reference>
<accession>A0A2X1YYW3</accession>
<comment type="catalytic activity">
    <reaction evidence="4 6">
        <text>D-serine = pyruvate + NH4(+)</text>
        <dbReference type="Rhea" id="RHEA:13977"/>
        <dbReference type="ChEBI" id="CHEBI:15361"/>
        <dbReference type="ChEBI" id="CHEBI:28938"/>
        <dbReference type="ChEBI" id="CHEBI:35247"/>
        <dbReference type="EC" id="4.3.1.18"/>
    </reaction>
</comment>
<evidence type="ECO:0000313" key="8">
    <source>
        <dbReference type="EMBL" id="EKW9774594.1"/>
    </source>
</evidence>
<dbReference type="GO" id="GO:0009097">
    <property type="term" value="P:isoleucine biosynthetic process"/>
    <property type="evidence" value="ECO:0007669"/>
    <property type="project" value="TreeGrafter"/>
</dbReference>
<dbReference type="AlphaFoldDB" id="A0A2X1YYW3"/>
<dbReference type="FunFam" id="3.40.50.1100:FF:000018">
    <property type="entry name" value="D-serine dehydratase"/>
    <property type="match status" value="1"/>
</dbReference>
<dbReference type="InterPro" id="IPR011780">
    <property type="entry name" value="D_Ser_am_lyase"/>
</dbReference>
<dbReference type="GO" id="GO:0036088">
    <property type="term" value="P:D-serine catabolic process"/>
    <property type="evidence" value="ECO:0007669"/>
    <property type="project" value="TreeGrafter"/>
</dbReference>